<proteinExistence type="predicted"/>
<dbReference type="EMBL" id="GL946374">
    <property type="protein sequence ID" value="EGN91109.1"/>
    <property type="molecule type" value="Genomic_DNA"/>
</dbReference>
<evidence type="ECO:0000313" key="2">
    <source>
        <dbReference type="EMBL" id="EGN91109.1"/>
    </source>
</evidence>
<feature type="non-terminal residue" evidence="2">
    <location>
        <position position="122"/>
    </location>
</feature>
<reference evidence="3" key="1">
    <citation type="journal article" date="2011" name="Science">
        <title>The plant cell wall-decomposing machinery underlies the functional diversity of forest fungi.</title>
        <authorList>
            <person name="Eastwood D.C."/>
            <person name="Floudas D."/>
            <person name="Binder M."/>
            <person name="Majcherczyk A."/>
            <person name="Schneider P."/>
            <person name="Aerts A."/>
            <person name="Asiegbu F.O."/>
            <person name="Baker S.E."/>
            <person name="Barry K."/>
            <person name="Bendiksby M."/>
            <person name="Blumentritt M."/>
            <person name="Coutinho P.M."/>
            <person name="Cullen D."/>
            <person name="de Vries R.P."/>
            <person name="Gathman A."/>
            <person name="Goodell B."/>
            <person name="Henrissat B."/>
            <person name="Ihrmark K."/>
            <person name="Kauserud H."/>
            <person name="Kohler A."/>
            <person name="LaButti K."/>
            <person name="Lapidus A."/>
            <person name="Lavin J.L."/>
            <person name="Lee Y.-H."/>
            <person name="Lindquist E."/>
            <person name="Lilly W."/>
            <person name="Lucas S."/>
            <person name="Morin E."/>
            <person name="Murat C."/>
            <person name="Oguiza J.A."/>
            <person name="Park J."/>
            <person name="Pisabarro A.G."/>
            <person name="Riley R."/>
            <person name="Rosling A."/>
            <person name="Salamov A."/>
            <person name="Schmidt O."/>
            <person name="Schmutz J."/>
            <person name="Skrede I."/>
            <person name="Stenlid J."/>
            <person name="Wiebenga A."/>
            <person name="Xie X."/>
            <person name="Kuees U."/>
            <person name="Hibbett D.S."/>
            <person name="Hoffmeister D."/>
            <person name="Hoegberg N."/>
            <person name="Martin F."/>
            <person name="Grigoriev I.V."/>
            <person name="Watkinson S.C."/>
        </authorList>
    </citation>
    <scope>NUCLEOTIDE SEQUENCE [LARGE SCALE GENOMIC DNA]</scope>
    <source>
        <strain evidence="3">strain S7.3</strain>
    </source>
</reference>
<dbReference type="OrthoDB" id="10420207at2759"/>
<dbReference type="AlphaFoldDB" id="F8QKR1"/>
<sequence>MPAEVLGVRRSSRQTCPADKNRDYQRTLDEEQSEETFFAGIASTGPSNTDLPRTLKEALSRPDGELWKSALEEELLSLNTNAVYDTVPLPKGVKPITSKPVFRIKFDQNGTLRDTNSGLLHE</sequence>
<dbReference type="STRING" id="936435.F8QKR1"/>
<feature type="region of interest" description="Disordered" evidence="1">
    <location>
        <begin position="1"/>
        <end position="25"/>
    </location>
</feature>
<dbReference type="Proteomes" id="UP000008063">
    <property type="component" value="Unassembled WGS sequence"/>
</dbReference>
<dbReference type="InParanoid" id="F8QKR1"/>
<evidence type="ECO:0000313" key="3">
    <source>
        <dbReference type="Proteomes" id="UP000008063"/>
    </source>
</evidence>
<organism evidence="3">
    <name type="scientific">Serpula lacrymans var. lacrymans (strain S7.3)</name>
    <name type="common">Dry rot fungus</name>
    <dbReference type="NCBI Taxonomy" id="936435"/>
    <lineage>
        <taxon>Eukaryota</taxon>
        <taxon>Fungi</taxon>
        <taxon>Dikarya</taxon>
        <taxon>Basidiomycota</taxon>
        <taxon>Agaricomycotina</taxon>
        <taxon>Agaricomycetes</taxon>
        <taxon>Agaricomycetidae</taxon>
        <taxon>Boletales</taxon>
        <taxon>Coniophorineae</taxon>
        <taxon>Serpulaceae</taxon>
        <taxon>Serpula</taxon>
    </lineage>
</organism>
<evidence type="ECO:0000256" key="1">
    <source>
        <dbReference type="SAM" id="MobiDB-lite"/>
    </source>
</evidence>
<name>F8QKR1_SERL3</name>
<keyword evidence="3" id="KW-1185">Reference proteome</keyword>
<accession>F8QKR1</accession>
<gene>
    <name evidence="2" type="ORF">SERLA73DRAFT_81134</name>
</gene>
<dbReference type="HOGENOM" id="CLU_2139442_0_0_1"/>
<protein>
    <recommendedName>
        <fullName evidence="4">Reverse transcriptase Ty1/copia-type domain-containing protein</fullName>
    </recommendedName>
</protein>
<evidence type="ECO:0008006" key="4">
    <source>
        <dbReference type="Google" id="ProtNLM"/>
    </source>
</evidence>